<dbReference type="AlphaFoldDB" id="A0A1J1HNE6"/>
<reference evidence="1 2" key="1">
    <citation type="submission" date="2015-04" db="EMBL/GenBank/DDBJ databases">
        <authorList>
            <person name="Syromyatnikov M.Y."/>
            <person name="Popov V.N."/>
        </authorList>
    </citation>
    <scope>NUCLEOTIDE SEQUENCE [LARGE SCALE GENOMIC DNA]</scope>
</reference>
<sequence length="98" mass="11776">MMIKHVKAKQFLQATRRVNNHHEHQSENDNKDLALILLLTSLNLCSQKNYMKYFCKVYKLLLFKINRALKFESRTVNILRKLTTFQHHQNTCRNSPQF</sequence>
<protein>
    <submittedName>
        <fullName evidence="1">CLUMA_CG003336, isoform A</fullName>
    </submittedName>
</protein>
<organism evidence="1 2">
    <name type="scientific">Clunio marinus</name>
    <dbReference type="NCBI Taxonomy" id="568069"/>
    <lineage>
        <taxon>Eukaryota</taxon>
        <taxon>Metazoa</taxon>
        <taxon>Ecdysozoa</taxon>
        <taxon>Arthropoda</taxon>
        <taxon>Hexapoda</taxon>
        <taxon>Insecta</taxon>
        <taxon>Pterygota</taxon>
        <taxon>Neoptera</taxon>
        <taxon>Endopterygota</taxon>
        <taxon>Diptera</taxon>
        <taxon>Nematocera</taxon>
        <taxon>Chironomoidea</taxon>
        <taxon>Chironomidae</taxon>
        <taxon>Clunio</taxon>
    </lineage>
</organism>
<dbReference type="EMBL" id="CVRI01000013">
    <property type="protein sequence ID" value="CRK89575.1"/>
    <property type="molecule type" value="Genomic_DNA"/>
</dbReference>
<keyword evidence="2" id="KW-1185">Reference proteome</keyword>
<accession>A0A1J1HNE6</accession>
<dbReference type="Proteomes" id="UP000183832">
    <property type="component" value="Unassembled WGS sequence"/>
</dbReference>
<evidence type="ECO:0000313" key="1">
    <source>
        <dbReference type="EMBL" id="CRK89575.1"/>
    </source>
</evidence>
<gene>
    <name evidence="1" type="ORF">CLUMA_CG003336</name>
</gene>
<name>A0A1J1HNE6_9DIPT</name>
<proteinExistence type="predicted"/>
<evidence type="ECO:0000313" key="2">
    <source>
        <dbReference type="Proteomes" id="UP000183832"/>
    </source>
</evidence>